<evidence type="ECO:0000313" key="4">
    <source>
        <dbReference type="Proteomes" id="UP000196074"/>
    </source>
</evidence>
<dbReference type="InterPro" id="IPR013317">
    <property type="entry name" value="DnaA_dom"/>
</dbReference>
<dbReference type="CDD" id="cd00009">
    <property type="entry name" value="AAA"/>
    <property type="match status" value="1"/>
</dbReference>
<name>A0A1Y4R4F3_9ENTE</name>
<feature type="domain" description="Primosomal DnaI N-terminal" evidence="2">
    <location>
        <begin position="1"/>
        <end position="94"/>
    </location>
</feature>
<accession>A0A1Y4R4F3</accession>
<dbReference type="RefSeq" id="WP_047241929.1">
    <property type="nucleotide sequence ID" value="NZ_LDOW01000007.1"/>
</dbReference>
<dbReference type="Proteomes" id="UP000196074">
    <property type="component" value="Unassembled WGS sequence"/>
</dbReference>
<dbReference type="NCBIfam" id="NF006505">
    <property type="entry name" value="PRK08939.1"/>
    <property type="match status" value="1"/>
</dbReference>
<comment type="caution">
    <text evidence="3">The sequence shown here is derived from an EMBL/GenBank/DDBJ whole genome shotgun (WGS) entry which is preliminary data.</text>
</comment>
<dbReference type="InterPro" id="IPR009928">
    <property type="entry name" value="DnaI_N"/>
</dbReference>
<protein>
    <submittedName>
        <fullName evidence="3">Primosomal protein DnaI</fullName>
    </submittedName>
</protein>
<dbReference type="AlphaFoldDB" id="A0A1Y4R4F3"/>
<dbReference type="EMBL" id="NFLC01000001">
    <property type="protein sequence ID" value="OUQ11981.1"/>
    <property type="molecule type" value="Genomic_DNA"/>
</dbReference>
<dbReference type="GO" id="GO:0006260">
    <property type="term" value="P:DNA replication"/>
    <property type="evidence" value="ECO:0007669"/>
    <property type="project" value="TreeGrafter"/>
</dbReference>
<reference evidence="4" key="1">
    <citation type="submission" date="2017-04" db="EMBL/GenBank/DDBJ databases">
        <title>Function of individual gut microbiota members based on whole genome sequencing of pure cultures obtained from chicken caecum.</title>
        <authorList>
            <person name="Medvecky M."/>
            <person name="Cejkova D."/>
            <person name="Polansky O."/>
            <person name="Karasova D."/>
            <person name="Kubasova T."/>
            <person name="Cizek A."/>
            <person name="Rychlik I."/>
        </authorList>
    </citation>
    <scope>NUCLEOTIDE SEQUENCE [LARGE SCALE GENOMIC DNA]</scope>
    <source>
        <strain evidence="4">An144</strain>
    </source>
</reference>
<dbReference type="PANTHER" id="PTHR30050">
    <property type="entry name" value="CHROMOSOMAL REPLICATION INITIATOR PROTEIN DNAA"/>
    <property type="match status" value="1"/>
</dbReference>
<feature type="domain" description="Chromosomal replication initiator protein DnaA ATPAse" evidence="1">
    <location>
        <begin position="144"/>
        <end position="230"/>
    </location>
</feature>
<dbReference type="PANTHER" id="PTHR30050:SF8">
    <property type="entry name" value="PRIMOSOMAL PROTEIN DNAI"/>
    <property type="match status" value="1"/>
</dbReference>
<dbReference type="Pfam" id="PF07319">
    <property type="entry name" value="DnaI_N"/>
    <property type="match status" value="1"/>
</dbReference>
<organism evidence="3 4">
    <name type="scientific">Enterococcus cecorum</name>
    <dbReference type="NCBI Taxonomy" id="44008"/>
    <lineage>
        <taxon>Bacteria</taxon>
        <taxon>Bacillati</taxon>
        <taxon>Bacillota</taxon>
        <taxon>Bacilli</taxon>
        <taxon>Lactobacillales</taxon>
        <taxon>Enterococcaceae</taxon>
        <taxon>Enterococcus</taxon>
    </lineage>
</organism>
<proteinExistence type="predicted"/>
<dbReference type="Pfam" id="PF00308">
    <property type="entry name" value="Bac_DnaA"/>
    <property type="match status" value="1"/>
</dbReference>
<evidence type="ECO:0000313" key="3">
    <source>
        <dbReference type="EMBL" id="OUQ11981.1"/>
    </source>
</evidence>
<dbReference type="SUPFAM" id="SSF52540">
    <property type="entry name" value="P-loop containing nucleoside triphosphate hydrolases"/>
    <property type="match status" value="1"/>
</dbReference>
<dbReference type="Gene3D" id="3.40.50.300">
    <property type="entry name" value="P-loop containing nucleotide triphosphate hydrolases"/>
    <property type="match status" value="1"/>
</dbReference>
<gene>
    <name evidence="3" type="ORF">B5E88_00485</name>
</gene>
<dbReference type="InterPro" id="IPR027417">
    <property type="entry name" value="P-loop_NTPase"/>
</dbReference>
<sequence length="310" mass="36032">MEDVGKNLKQILQKRNYFQEYQQMVKQINENPDVQRFLNQHQAELTQADIEKSYSQLYEYIQQKEKFLANDPTMIAPGYEPKLQISHHVIEVTYSPTPELLKRKQLQQVNERIKTFYLPKMLREASLASFEITDGRSQAIQQAAHFIQQYEQKQSTFVKGLYLVGNFGVGKTYLLGAIAKKLAEDGYDSTLIHFPTFAVEMKQAIGKDTMIQLLNEIKTAPILMIDDIGADAMSSWIRDDVLGVILQYRMQEMLPTFFSSNFTMKELERHLTVTQKGDQEPIKAMRIMERIAYLSQEIMMIGQNRRNPKM</sequence>
<evidence type="ECO:0000259" key="1">
    <source>
        <dbReference type="Pfam" id="PF00308"/>
    </source>
</evidence>
<evidence type="ECO:0000259" key="2">
    <source>
        <dbReference type="Pfam" id="PF07319"/>
    </source>
</evidence>